<comment type="subcellular location">
    <subcellularLocation>
        <location evidence="1">Membrane</location>
        <topology evidence="1">Multi-pass membrane protein</topology>
    </subcellularLocation>
</comment>
<evidence type="ECO:0000256" key="6">
    <source>
        <dbReference type="ARBA" id="ARBA00023136"/>
    </source>
</evidence>
<dbReference type="Proteomes" id="UP000070326">
    <property type="component" value="Unassembled WGS sequence"/>
</dbReference>
<evidence type="ECO:0000259" key="9">
    <source>
        <dbReference type="Pfam" id="PF16916"/>
    </source>
</evidence>
<name>A0A135YWM3_9FIRM</name>
<evidence type="ECO:0000256" key="3">
    <source>
        <dbReference type="ARBA" id="ARBA00022448"/>
    </source>
</evidence>
<feature type="domain" description="Cation efflux protein transmembrane" evidence="8">
    <location>
        <begin position="15"/>
        <end position="206"/>
    </location>
</feature>
<dbReference type="RefSeq" id="WP_021934920.1">
    <property type="nucleotide sequence ID" value="NZ_CAMPYD010000002.1"/>
</dbReference>
<dbReference type="PANTHER" id="PTHR43840:SF50">
    <property type="entry name" value="MANGANESE EFFLUX SYSTEM PROTEIN MNES"/>
    <property type="match status" value="1"/>
</dbReference>
<dbReference type="InterPro" id="IPR050291">
    <property type="entry name" value="CDF_Transporter"/>
</dbReference>
<dbReference type="Pfam" id="PF16916">
    <property type="entry name" value="ZT_dimer"/>
    <property type="match status" value="1"/>
</dbReference>
<dbReference type="InterPro" id="IPR036837">
    <property type="entry name" value="Cation_efflux_CTD_sf"/>
</dbReference>
<dbReference type="GO" id="GO:0016020">
    <property type="term" value="C:membrane"/>
    <property type="evidence" value="ECO:0007669"/>
    <property type="project" value="UniProtKB-SubCell"/>
</dbReference>
<evidence type="ECO:0000313" key="11">
    <source>
        <dbReference type="Proteomes" id="UP000070326"/>
    </source>
</evidence>
<dbReference type="AlphaFoldDB" id="A0A135YWM3"/>
<feature type="transmembrane region" description="Helical" evidence="7">
    <location>
        <begin position="157"/>
        <end position="175"/>
    </location>
</feature>
<evidence type="ECO:0000256" key="4">
    <source>
        <dbReference type="ARBA" id="ARBA00022692"/>
    </source>
</evidence>
<comment type="similarity">
    <text evidence="2">Belongs to the cation diffusion facilitator (CDF) transporter (TC 2.A.4) family.</text>
</comment>
<comment type="caution">
    <text evidence="10">The sequence shown here is derived from an EMBL/GenBank/DDBJ whole genome shotgun (WGS) entry which is preliminary data.</text>
</comment>
<sequence>MEIESRQRQIIKTGIIGIIANLILSGTKVGLGFISGSIAITMDGINNLTDSLSSVVTIIGTLIANRKPDKKHPMGHGRIEYIAGMVVAVIVLYAGVAASIESIKKIINPTKPSYTNMILGLMLLAVVVKIFLGNYTQKKGIELNSDSLKASGVDAKMDAVISTATIIAGLIYMFRGVGIESWLALGISFVVIKAGVDSIMEASSNIVGERPERELTDSIKRTIMEFEGVEGVYDLIINNYGPEMVIGSAHIEIPDYWNAGMIDDIERKIADRILNEYGILMAAIGIYSINTTDDMAQEIKHSITKMVMSREHILQMHGFHLDSENKVINFDLIMDFDCVNKEEILEEMKIRVMEKYRDYEVRITLDLDTTD</sequence>
<feature type="domain" description="Cation efflux protein cytoplasmic" evidence="9">
    <location>
        <begin position="211"/>
        <end position="279"/>
    </location>
</feature>
<dbReference type="GO" id="GO:0008324">
    <property type="term" value="F:monoatomic cation transmembrane transporter activity"/>
    <property type="evidence" value="ECO:0007669"/>
    <property type="project" value="InterPro"/>
</dbReference>
<dbReference type="NCBIfam" id="TIGR01297">
    <property type="entry name" value="CDF"/>
    <property type="match status" value="1"/>
</dbReference>
<reference evidence="10 11" key="1">
    <citation type="submission" date="2016-02" db="EMBL/GenBank/DDBJ databases">
        <authorList>
            <person name="Wen L."/>
            <person name="He K."/>
            <person name="Yang H."/>
        </authorList>
    </citation>
    <scope>NUCLEOTIDE SEQUENCE [LARGE SCALE GENOMIC DNA]</scope>
    <source>
        <strain evidence="10 11">MJR8628A</strain>
    </source>
</reference>
<dbReference type="Gene3D" id="3.30.70.1350">
    <property type="entry name" value="Cation efflux protein, cytoplasmic domain"/>
    <property type="match status" value="1"/>
</dbReference>
<dbReference type="InterPro" id="IPR002524">
    <property type="entry name" value="Cation_efflux"/>
</dbReference>
<protein>
    <submittedName>
        <fullName evidence="10">Cation diffusion facilitator family transporter</fullName>
    </submittedName>
</protein>
<feature type="transmembrane region" description="Helical" evidence="7">
    <location>
        <begin position="117"/>
        <end position="136"/>
    </location>
</feature>
<dbReference type="STRING" id="1261.HMPREF3195_00611"/>
<dbReference type="InterPro" id="IPR027470">
    <property type="entry name" value="Cation_efflux_CTD"/>
</dbReference>
<dbReference type="PANTHER" id="PTHR43840">
    <property type="entry name" value="MITOCHONDRIAL METAL TRANSPORTER 1-RELATED"/>
    <property type="match status" value="1"/>
</dbReference>
<evidence type="ECO:0000256" key="2">
    <source>
        <dbReference type="ARBA" id="ARBA00008114"/>
    </source>
</evidence>
<feature type="transmembrane region" description="Helical" evidence="7">
    <location>
        <begin position="78"/>
        <end position="97"/>
    </location>
</feature>
<proteinExistence type="inferred from homology"/>
<dbReference type="eggNOG" id="COG0053">
    <property type="taxonomic scope" value="Bacteria"/>
</dbReference>
<dbReference type="EMBL" id="LSQZ01000018">
    <property type="protein sequence ID" value="KXI13808.1"/>
    <property type="molecule type" value="Genomic_DNA"/>
</dbReference>
<feature type="transmembrane region" description="Helical" evidence="7">
    <location>
        <begin position="15"/>
        <end position="42"/>
    </location>
</feature>
<accession>A0A135YWM3</accession>
<dbReference type="SUPFAM" id="SSF161111">
    <property type="entry name" value="Cation efflux protein transmembrane domain-like"/>
    <property type="match status" value="1"/>
</dbReference>
<evidence type="ECO:0000259" key="8">
    <source>
        <dbReference type="Pfam" id="PF01545"/>
    </source>
</evidence>
<evidence type="ECO:0000313" key="10">
    <source>
        <dbReference type="EMBL" id="KXI13808.1"/>
    </source>
</evidence>
<dbReference type="InterPro" id="IPR058533">
    <property type="entry name" value="Cation_efflux_TM"/>
</dbReference>
<keyword evidence="4 7" id="KW-0812">Transmembrane</keyword>
<dbReference type="SUPFAM" id="SSF160240">
    <property type="entry name" value="Cation efflux protein cytoplasmic domain-like"/>
    <property type="match status" value="1"/>
</dbReference>
<keyword evidence="6 7" id="KW-0472">Membrane</keyword>
<evidence type="ECO:0000256" key="7">
    <source>
        <dbReference type="SAM" id="Phobius"/>
    </source>
</evidence>
<dbReference type="InterPro" id="IPR027469">
    <property type="entry name" value="Cation_efflux_TMD_sf"/>
</dbReference>
<dbReference type="PATRIC" id="fig|1261.3.peg.476"/>
<dbReference type="Pfam" id="PF01545">
    <property type="entry name" value="Cation_efflux"/>
    <property type="match status" value="1"/>
</dbReference>
<keyword evidence="3" id="KW-0813">Transport</keyword>
<feature type="transmembrane region" description="Helical" evidence="7">
    <location>
        <begin position="48"/>
        <end position="66"/>
    </location>
</feature>
<organism evidence="10 11">
    <name type="scientific">Peptostreptococcus anaerobius</name>
    <dbReference type="NCBI Taxonomy" id="1261"/>
    <lineage>
        <taxon>Bacteria</taxon>
        <taxon>Bacillati</taxon>
        <taxon>Bacillota</taxon>
        <taxon>Clostridia</taxon>
        <taxon>Peptostreptococcales</taxon>
        <taxon>Peptostreptococcaceae</taxon>
        <taxon>Peptostreptococcus</taxon>
    </lineage>
</organism>
<dbReference type="Gene3D" id="1.20.1510.10">
    <property type="entry name" value="Cation efflux protein transmembrane domain"/>
    <property type="match status" value="1"/>
</dbReference>
<keyword evidence="5 7" id="KW-1133">Transmembrane helix</keyword>
<evidence type="ECO:0000256" key="5">
    <source>
        <dbReference type="ARBA" id="ARBA00022989"/>
    </source>
</evidence>
<gene>
    <name evidence="10" type="ORF">HMPREF3195_00611</name>
</gene>
<evidence type="ECO:0000256" key="1">
    <source>
        <dbReference type="ARBA" id="ARBA00004141"/>
    </source>
</evidence>